<dbReference type="Gene3D" id="1.10.10.10">
    <property type="entry name" value="Winged helix-like DNA-binding domain superfamily/Winged helix DNA-binding domain"/>
    <property type="match status" value="1"/>
</dbReference>
<name>A0A3S0KVX6_9GAMM</name>
<keyword evidence="3" id="KW-0238">DNA-binding</keyword>
<evidence type="ECO:0000256" key="1">
    <source>
        <dbReference type="ARBA" id="ARBA00009437"/>
    </source>
</evidence>
<dbReference type="Gene3D" id="3.40.190.290">
    <property type="match status" value="1"/>
</dbReference>
<dbReference type="AlphaFoldDB" id="A0A3S0KVX6"/>
<evidence type="ECO:0000259" key="5">
    <source>
        <dbReference type="Pfam" id="PF03466"/>
    </source>
</evidence>
<dbReference type="Pfam" id="PF03466">
    <property type="entry name" value="LysR_substrate"/>
    <property type="match status" value="1"/>
</dbReference>
<keyword evidence="4" id="KW-0804">Transcription</keyword>
<protein>
    <submittedName>
        <fullName evidence="6">LysR family transcriptional regulator</fullName>
    </submittedName>
</protein>
<dbReference type="OrthoDB" id="6251841at2"/>
<evidence type="ECO:0000256" key="2">
    <source>
        <dbReference type="ARBA" id="ARBA00023015"/>
    </source>
</evidence>
<dbReference type="InterPro" id="IPR050389">
    <property type="entry name" value="LysR-type_TF"/>
</dbReference>
<dbReference type="PANTHER" id="PTHR30118">
    <property type="entry name" value="HTH-TYPE TRANSCRIPTIONAL REGULATOR LEUO-RELATED"/>
    <property type="match status" value="1"/>
</dbReference>
<accession>A0A3S0KVX6</accession>
<dbReference type="EMBL" id="RXNU01000003">
    <property type="protein sequence ID" value="RTR39698.1"/>
    <property type="molecule type" value="Genomic_DNA"/>
</dbReference>
<dbReference type="InterPro" id="IPR005119">
    <property type="entry name" value="LysR_subst-bd"/>
</dbReference>
<evidence type="ECO:0000313" key="6">
    <source>
        <dbReference type="EMBL" id="RTR39698.1"/>
    </source>
</evidence>
<evidence type="ECO:0000313" key="7">
    <source>
        <dbReference type="Proteomes" id="UP000267448"/>
    </source>
</evidence>
<gene>
    <name evidence="6" type="ORF">EKG38_07825</name>
</gene>
<reference evidence="6 7" key="1">
    <citation type="submission" date="2018-12" db="EMBL/GenBank/DDBJ databases">
        <authorList>
            <person name="Yu L."/>
        </authorList>
    </citation>
    <scope>NUCLEOTIDE SEQUENCE [LARGE SCALE GENOMIC DNA]</scope>
    <source>
        <strain evidence="6 7">HAW-EB2</strain>
    </source>
</reference>
<dbReference type="GO" id="GO:0003677">
    <property type="term" value="F:DNA binding"/>
    <property type="evidence" value="ECO:0007669"/>
    <property type="project" value="UniProtKB-KW"/>
</dbReference>
<evidence type="ECO:0000256" key="4">
    <source>
        <dbReference type="ARBA" id="ARBA00023163"/>
    </source>
</evidence>
<dbReference type="PANTHER" id="PTHR30118:SF7">
    <property type="entry name" value="TRANSCRIPTIONAL REGULATOR LYSR FAMILY"/>
    <property type="match status" value="1"/>
</dbReference>
<keyword evidence="2" id="KW-0805">Transcription regulation</keyword>
<organism evidence="6 7">
    <name type="scientific">Shewanella canadensis</name>
    <dbReference type="NCBI Taxonomy" id="271096"/>
    <lineage>
        <taxon>Bacteria</taxon>
        <taxon>Pseudomonadati</taxon>
        <taxon>Pseudomonadota</taxon>
        <taxon>Gammaproteobacteria</taxon>
        <taxon>Alteromonadales</taxon>
        <taxon>Shewanellaceae</taxon>
        <taxon>Shewanella</taxon>
    </lineage>
</organism>
<comment type="caution">
    <text evidence="6">The sequence shown here is derived from an EMBL/GenBank/DDBJ whole genome shotgun (WGS) entry which is preliminary data.</text>
</comment>
<dbReference type="RefSeq" id="WP_126519711.1">
    <property type="nucleotide sequence ID" value="NZ_RXNU01000003.1"/>
</dbReference>
<dbReference type="Proteomes" id="UP000267448">
    <property type="component" value="Unassembled WGS sequence"/>
</dbReference>
<evidence type="ECO:0000256" key="3">
    <source>
        <dbReference type="ARBA" id="ARBA00023125"/>
    </source>
</evidence>
<feature type="domain" description="LysR substrate-binding" evidence="5">
    <location>
        <begin position="93"/>
        <end position="298"/>
    </location>
</feature>
<comment type="similarity">
    <text evidence="1">Belongs to the LysR transcriptional regulatory family.</text>
</comment>
<keyword evidence="7" id="KW-1185">Reference proteome</keyword>
<dbReference type="SUPFAM" id="SSF46785">
    <property type="entry name" value="Winged helix' DNA-binding domain"/>
    <property type="match status" value="1"/>
</dbReference>
<dbReference type="SUPFAM" id="SSF53850">
    <property type="entry name" value="Periplasmic binding protein-like II"/>
    <property type="match status" value="1"/>
</dbReference>
<sequence length="324" mass="36021">MTQPLDLNLLRYLLIIDKYKTASTIINHLGISRSTLNRGLAQLRSHFDNELFILSNGQYHSTALAKDLMSRVFPLLSGIEDCLCKTSDSPLGKLKGTLSIFAPTYLSEPVTVGLMAGLQEQDCQLELKSHVWPIDNMPNLDSGDFAIGINSFPFDCSGNIIQRRLGSVTIGVYLRPDNPLAKFDSIDIGQLEKVQVALLDPGANVQNQENTVIERHGVTLKSAITVPSMHAALSCAERFNYLVFASNAYPEYRRRGLTWRPVTNDGHPIEYEYGFIYHRTWYQHPAMNSLEKILRSSFQQVISLNESSTTGSGSKVQVKGIGAN</sequence>
<dbReference type="CDD" id="cd05466">
    <property type="entry name" value="PBP2_LTTR_substrate"/>
    <property type="match status" value="1"/>
</dbReference>
<dbReference type="InterPro" id="IPR036388">
    <property type="entry name" value="WH-like_DNA-bd_sf"/>
</dbReference>
<dbReference type="GO" id="GO:0006355">
    <property type="term" value="P:regulation of DNA-templated transcription"/>
    <property type="evidence" value="ECO:0007669"/>
    <property type="project" value="TreeGrafter"/>
</dbReference>
<dbReference type="InterPro" id="IPR036390">
    <property type="entry name" value="WH_DNA-bd_sf"/>
</dbReference>
<proteinExistence type="inferred from homology"/>